<comment type="subcellular location">
    <subcellularLocation>
        <location evidence="1">Membrane</location>
        <topology evidence="1">Multi-pass membrane protein</topology>
    </subcellularLocation>
</comment>
<dbReference type="GO" id="GO:0016787">
    <property type="term" value="F:hydrolase activity"/>
    <property type="evidence" value="ECO:0007669"/>
    <property type="project" value="TreeGrafter"/>
</dbReference>
<evidence type="ECO:0008006" key="9">
    <source>
        <dbReference type="Google" id="ProtNLM"/>
    </source>
</evidence>
<dbReference type="AlphaFoldDB" id="A0A271VNW0"/>
<dbReference type="Proteomes" id="UP000216173">
    <property type="component" value="Unassembled WGS sequence"/>
</dbReference>
<dbReference type="OrthoDB" id="5592477at2"/>
<reference evidence="8" key="1">
    <citation type="submission" date="2017-07" db="EMBL/GenBank/DDBJ databases">
        <authorList>
            <person name="Boucher Y."/>
            <person name="Orata F.D."/>
        </authorList>
    </citation>
    <scope>NUCLEOTIDE SEQUENCE [LARGE SCALE GENOMIC DNA]</scope>
    <source>
        <strain evidence="8">OYP9E10</strain>
    </source>
</reference>
<comment type="similarity">
    <text evidence="2">Belongs to the TMEM86 family.</text>
</comment>
<feature type="transmembrane region" description="Helical" evidence="6">
    <location>
        <begin position="144"/>
        <end position="166"/>
    </location>
</feature>
<name>A0A271VNW0_VIBMT</name>
<dbReference type="PANTHER" id="PTHR31885:SF6">
    <property type="entry name" value="GH04784P"/>
    <property type="match status" value="1"/>
</dbReference>
<evidence type="ECO:0000313" key="8">
    <source>
        <dbReference type="Proteomes" id="UP000216173"/>
    </source>
</evidence>
<accession>A0A271VNW0</accession>
<protein>
    <recommendedName>
        <fullName evidence="9">Lysoplasmalogenase</fullName>
    </recommendedName>
</protein>
<comment type="caution">
    <text evidence="7">The sequence shown here is derived from an EMBL/GenBank/DDBJ whole genome shotgun (WGS) entry which is preliminary data.</text>
</comment>
<evidence type="ECO:0000256" key="4">
    <source>
        <dbReference type="ARBA" id="ARBA00022989"/>
    </source>
</evidence>
<dbReference type="PANTHER" id="PTHR31885">
    <property type="entry name" value="GH04784P"/>
    <property type="match status" value="1"/>
</dbReference>
<evidence type="ECO:0000313" key="7">
    <source>
        <dbReference type="EMBL" id="PAR19637.1"/>
    </source>
</evidence>
<feature type="transmembrane region" description="Helical" evidence="6">
    <location>
        <begin position="172"/>
        <end position="192"/>
    </location>
</feature>
<gene>
    <name evidence="7" type="ORF">CGU03_15805</name>
</gene>
<evidence type="ECO:0000256" key="1">
    <source>
        <dbReference type="ARBA" id="ARBA00004141"/>
    </source>
</evidence>
<dbReference type="Pfam" id="PF07947">
    <property type="entry name" value="YhhN"/>
    <property type="match status" value="1"/>
</dbReference>
<sequence length="223" mass="24786">MDCVPIWGDWGYVVADKFMWLVIIAFCFVQLMTIERGPRWLFYLSKPTPILLMALTILVTPSPLSVFAWWIVVGLVLSALGDVLLMLPKDRFVSGLVVFLLAHIAYTLGFSTTVTHITWWPIAVWAAVGIIAFLLLLPSLGNMALPVAGYVIVIVLMTCAATEYWLGYNNNASRLALVGAAMFMLSDLVLAIDRFRSSSQFSRHVVMFSYYSAQALLTLSVIP</sequence>
<evidence type="ECO:0000256" key="2">
    <source>
        <dbReference type="ARBA" id="ARBA00007375"/>
    </source>
</evidence>
<feature type="transmembrane region" description="Helical" evidence="6">
    <location>
        <begin position="117"/>
        <end position="137"/>
    </location>
</feature>
<evidence type="ECO:0000256" key="6">
    <source>
        <dbReference type="SAM" id="Phobius"/>
    </source>
</evidence>
<proteinExistence type="inferred from homology"/>
<feature type="transmembrane region" description="Helical" evidence="6">
    <location>
        <begin position="18"/>
        <end position="34"/>
    </location>
</feature>
<evidence type="ECO:0000256" key="5">
    <source>
        <dbReference type="ARBA" id="ARBA00023136"/>
    </source>
</evidence>
<keyword evidence="5 6" id="KW-0472">Membrane</keyword>
<dbReference type="GO" id="GO:0016020">
    <property type="term" value="C:membrane"/>
    <property type="evidence" value="ECO:0007669"/>
    <property type="project" value="UniProtKB-SubCell"/>
</dbReference>
<keyword evidence="4 6" id="KW-1133">Transmembrane helix</keyword>
<evidence type="ECO:0000256" key="3">
    <source>
        <dbReference type="ARBA" id="ARBA00022692"/>
    </source>
</evidence>
<dbReference type="InterPro" id="IPR012506">
    <property type="entry name" value="TMEM86B-like"/>
</dbReference>
<keyword evidence="3 6" id="KW-0812">Transmembrane</keyword>
<dbReference type="EMBL" id="NMSH01000033">
    <property type="protein sequence ID" value="PAR19637.1"/>
    <property type="molecule type" value="Genomic_DNA"/>
</dbReference>
<feature type="transmembrane region" description="Helical" evidence="6">
    <location>
        <begin position="92"/>
        <end position="111"/>
    </location>
</feature>
<organism evidence="7 8">
    <name type="scientific">Vibrio metoecus</name>
    <dbReference type="NCBI Taxonomy" id="1481663"/>
    <lineage>
        <taxon>Bacteria</taxon>
        <taxon>Pseudomonadati</taxon>
        <taxon>Pseudomonadota</taxon>
        <taxon>Gammaproteobacteria</taxon>
        <taxon>Vibrionales</taxon>
        <taxon>Vibrionaceae</taxon>
        <taxon>Vibrio</taxon>
    </lineage>
</organism>